<name>A0ACA9KFP1_9GLOM</name>
<gene>
    <name evidence="1" type="ORF">DHETER_LOCUS1697</name>
</gene>
<reference evidence="1" key="1">
    <citation type="submission" date="2021-06" db="EMBL/GenBank/DDBJ databases">
        <authorList>
            <person name="Kallberg Y."/>
            <person name="Tangrot J."/>
            <person name="Rosling A."/>
        </authorList>
    </citation>
    <scope>NUCLEOTIDE SEQUENCE</scope>
    <source>
        <strain evidence="1">IL203A</strain>
    </source>
</reference>
<sequence>MATTLSGNANESSSSGRLNNRQSIVKRLSIKSIIQNLMKSEETKAINQIEEKLKLAKEKISEDDLDLDIVEIDLPPIKAKKREKVLEAIHNIFQIERIDDKLFIKFNGGMKEDIHLALNDSLRQQLPGWWVRNDVASVVNHNEFRPDVGGWNTQPTRQQRIAPIINSSPPPLLWIEVTFNKTNDRDNALNKISYVQPYCLNTEFVLISIPFVTSPFQTNPNPGVDSVVATAPRANRPSRAPYLGHWAVGAGFNAVQWYKMQWNEHIILGCGAIRTSTGVHILIAQAFISNPENKPYVNHINGIKHDNRAVNLEWVTPKENAERKIFPNRGHGSSRRIVQKTLDGNVIRIWNSIRLAGNTLKVLENKISECCNRKRDTLAVEPDSNEEWKEIEIDSRKFRVSSLGRIQLPNGVITQGSLYAGYYRIGHVHKYRVHRLVALAFCPKEEGKEFVNHIDGDSTNNKASNLEWCTPKDNLQHAVRLRPQDGWMRQRAVKQIFDDGSFREFPSLIEAQRITGIDQSSISKVCGGYRTYTGRYHWEYVNT</sequence>
<keyword evidence="2" id="KW-1185">Reference proteome</keyword>
<accession>A0ACA9KFP1</accession>
<comment type="caution">
    <text evidence="1">The sequence shown here is derived from an EMBL/GenBank/DDBJ whole genome shotgun (WGS) entry which is preliminary data.</text>
</comment>
<dbReference type="EMBL" id="CAJVPU010001087">
    <property type="protein sequence ID" value="CAG8470657.1"/>
    <property type="molecule type" value="Genomic_DNA"/>
</dbReference>
<evidence type="ECO:0000313" key="1">
    <source>
        <dbReference type="EMBL" id="CAG8470657.1"/>
    </source>
</evidence>
<protein>
    <submittedName>
        <fullName evidence="1">9760_t:CDS:1</fullName>
    </submittedName>
</protein>
<evidence type="ECO:0000313" key="2">
    <source>
        <dbReference type="Proteomes" id="UP000789702"/>
    </source>
</evidence>
<dbReference type="Proteomes" id="UP000789702">
    <property type="component" value="Unassembled WGS sequence"/>
</dbReference>
<proteinExistence type="predicted"/>
<organism evidence="1 2">
    <name type="scientific">Dentiscutata heterogama</name>
    <dbReference type="NCBI Taxonomy" id="1316150"/>
    <lineage>
        <taxon>Eukaryota</taxon>
        <taxon>Fungi</taxon>
        <taxon>Fungi incertae sedis</taxon>
        <taxon>Mucoromycota</taxon>
        <taxon>Glomeromycotina</taxon>
        <taxon>Glomeromycetes</taxon>
        <taxon>Diversisporales</taxon>
        <taxon>Gigasporaceae</taxon>
        <taxon>Dentiscutata</taxon>
    </lineage>
</organism>